<dbReference type="Proteomes" id="UP001158576">
    <property type="component" value="Chromosome 1"/>
</dbReference>
<evidence type="ECO:0000313" key="2">
    <source>
        <dbReference type="EMBL" id="CAG5102163.1"/>
    </source>
</evidence>
<dbReference type="EMBL" id="OU015566">
    <property type="protein sequence ID" value="CAG5102163.1"/>
    <property type="molecule type" value="Genomic_DNA"/>
</dbReference>
<sequence>MKNNFSRRNKIYPSDSSKFHQKSFFIPLCFAISTSLFGLAYGIIIWYFTIGPGQPRPCFSMNLCGTSFTNVGGDDQVEQHCLTGFSYAQTTFAEYGNQTFFTCNYRQTTV</sequence>
<gene>
    <name evidence="2" type="ORF">OKIOD_LOCUS8936</name>
</gene>
<keyword evidence="1" id="KW-0812">Transmembrane</keyword>
<organism evidence="2 3">
    <name type="scientific">Oikopleura dioica</name>
    <name type="common">Tunicate</name>
    <dbReference type="NCBI Taxonomy" id="34765"/>
    <lineage>
        <taxon>Eukaryota</taxon>
        <taxon>Metazoa</taxon>
        <taxon>Chordata</taxon>
        <taxon>Tunicata</taxon>
        <taxon>Appendicularia</taxon>
        <taxon>Copelata</taxon>
        <taxon>Oikopleuridae</taxon>
        <taxon>Oikopleura</taxon>
    </lineage>
</organism>
<reference evidence="2 3" key="1">
    <citation type="submission" date="2021-04" db="EMBL/GenBank/DDBJ databases">
        <authorList>
            <person name="Bliznina A."/>
        </authorList>
    </citation>
    <scope>NUCLEOTIDE SEQUENCE [LARGE SCALE GENOMIC DNA]</scope>
</reference>
<keyword evidence="3" id="KW-1185">Reference proteome</keyword>
<evidence type="ECO:0000256" key="1">
    <source>
        <dbReference type="SAM" id="Phobius"/>
    </source>
</evidence>
<protein>
    <submittedName>
        <fullName evidence="2">Oidioi.mRNA.OKI2018_I69.chr1.g171.t1.cds</fullName>
    </submittedName>
</protein>
<name>A0ABN7SJ14_OIKDI</name>
<accession>A0ABN7SJ14</accession>
<proteinExistence type="predicted"/>
<evidence type="ECO:0000313" key="3">
    <source>
        <dbReference type="Proteomes" id="UP001158576"/>
    </source>
</evidence>
<feature type="transmembrane region" description="Helical" evidence="1">
    <location>
        <begin position="24"/>
        <end position="48"/>
    </location>
</feature>
<keyword evidence="1" id="KW-1133">Transmembrane helix</keyword>
<keyword evidence="1" id="KW-0472">Membrane</keyword>